<name>A0A176Z8M0_9BRAD</name>
<comment type="caution">
    <text evidence="1">The sequence shown here is derived from an EMBL/GenBank/DDBJ whole genome shotgun (WGS) entry which is preliminary data.</text>
</comment>
<evidence type="ECO:0000313" key="2">
    <source>
        <dbReference type="Proteomes" id="UP000077173"/>
    </source>
</evidence>
<protein>
    <submittedName>
        <fullName evidence="1">Uncharacterized protein</fullName>
    </submittedName>
</protein>
<dbReference type="AlphaFoldDB" id="A0A176Z8M0"/>
<proteinExistence type="predicted"/>
<organism evidence="1 2">
    <name type="scientific">Bradyrhizobium neotropicale</name>
    <dbReference type="NCBI Taxonomy" id="1497615"/>
    <lineage>
        <taxon>Bacteria</taxon>
        <taxon>Pseudomonadati</taxon>
        <taxon>Pseudomonadota</taxon>
        <taxon>Alphaproteobacteria</taxon>
        <taxon>Hyphomicrobiales</taxon>
        <taxon>Nitrobacteraceae</taxon>
        <taxon>Bradyrhizobium</taxon>
    </lineage>
</organism>
<accession>A0A176Z8M0</accession>
<dbReference type="Proteomes" id="UP000077173">
    <property type="component" value="Unassembled WGS sequence"/>
</dbReference>
<reference evidence="1 2" key="1">
    <citation type="submission" date="2016-02" db="EMBL/GenBank/DDBJ databases">
        <title>Draft genome sequence of the strain BR 10247T Bradyrhizobium neotropicale isolated from nodules of Centrolobium paraense.</title>
        <authorList>
            <person name="Simoes-Araujo J.L."/>
            <person name="Barauna A.C."/>
            <person name="Silva K."/>
            <person name="Zilli J.E."/>
        </authorList>
    </citation>
    <scope>NUCLEOTIDE SEQUENCE [LARGE SCALE GENOMIC DNA]</scope>
    <source>
        <strain evidence="1 2">BR 10247</strain>
    </source>
</reference>
<sequence>MSPRYIAKERNHDARDASDVLTLPFDKQTCNKAATIAKQSLVHSRICGIRLEPKPRDFDIQ</sequence>
<evidence type="ECO:0000313" key="1">
    <source>
        <dbReference type="EMBL" id="OAF16767.1"/>
    </source>
</evidence>
<dbReference type="GeneID" id="32586380"/>
<keyword evidence="2" id="KW-1185">Reference proteome</keyword>
<dbReference type="EMBL" id="LSEF01000052">
    <property type="protein sequence ID" value="OAF16767.1"/>
    <property type="molecule type" value="Genomic_DNA"/>
</dbReference>
<gene>
    <name evidence="1" type="ORF">AXW67_12025</name>
</gene>